<protein>
    <submittedName>
        <fullName evidence="2">Uncharacterized protein</fullName>
    </submittedName>
</protein>
<evidence type="ECO:0000313" key="2">
    <source>
        <dbReference type="EMBL" id="MBK9716335.1"/>
    </source>
</evidence>
<reference evidence="2 3" key="1">
    <citation type="submission" date="2020-10" db="EMBL/GenBank/DDBJ databases">
        <title>Connecting structure to function with the recovery of over 1000 high-quality activated sludge metagenome-assembled genomes encoding full-length rRNA genes using long-read sequencing.</title>
        <authorList>
            <person name="Singleton C.M."/>
            <person name="Petriglieri F."/>
            <person name="Kristensen J.M."/>
            <person name="Kirkegaard R.H."/>
            <person name="Michaelsen T.Y."/>
            <person name="Andersen M.H."/>
            <person name="Karst S.M."/>
            <person name="Dueholm M.S."/>
            <person name="Nielsen P.H."/>
            <person name="Albertsen M."/>
        </authorList>
    </citation>
    <scope>NUCLEOTIDE SEQUENCE [LARGE SCALE GENOMIC DNA]</scope>
    <source>
        <strain evidence="2">Ribe_18-Q3-R11-54_BAT3C.373</strain>
    </source>
</reference>
<comment type="caution">
    <text evidence="2">The sequence shown here is derived from an EMBL/GenBank/DDBJ whole genome shotgun (WGS) entry which is preliminary data.</text>
</comment>
<keyword evidence="1" id="KW-0472">Membrane</keyword>
<feature type="transmembrane region" description="Helical" evidence="1">
    <location>
        <begin position="6"/>
        <end position="24"/>
    </location>
</feature>
<dbReference type="AlphaFoldDB" id="A0A9D7XD74"/>
<organism evidence="2 3">
    <name type="scientific">Candidatus Defluviibacterium haderslevense</name>
    <dbReference type="NCBI Taxonomy" id="2981993"/>
    <lineage>
        <taxon>Bacteria</taxon>
        <taxon>Pseudomonadati</taxon>
        <taxon>Bacteroidota</taxon>
        <taxon>Saprospiria</taxon>
        <taxon>Saprospirales</taxon>
        <taxon>Saprospiraceae</taxon>
        <taxon>Candidatus Defluviibacterium</taxon>
    </lineage>
</organism>
<evidence type="ECO:0000256" key="1">
    <source>
        <dbReference type="SAM" id="Phobius"/>
    </source>
</evidence>
<keyword evidence="1" id="KW-1133">Transmembrane helix</keyword>
<sequence>MKVNWNFISFILAVLAIVQVYIIVKDYRETNKELANFINVFKEKLNKDSNIDNYRLAKYIYDTSKINSILEQGKNISSLEGNFYEELSNFNEKNAPYSPSQFIRLFPKSLCLNYSNIIQLNLLSSKVELFIKMKNFDNEYINNTRSSKVFSLIKMPEHDYFPLPEIRGANLFQFIINSDTLPASSLPYFIYENKFLNKNKNVVRCIYRNSNTYNFDTLSNIF</sequence>
<dbReference type="EMBL" id="JADKFW010000004">
    <property type="protein sequence ID" value="MBK9716335.1"/>
    <property type="molecule type" value="Genomic_DNA"/>
</dbReference>
<evidence type="ECO:0000313" key="3">
    <source>
        <dbReference type="Proteomes" id="UP000808349"/>
    </source>
</evidence>
<proteinExistence type="predicted"/>
<dbReference type="Proteomes" id="UP000808349">
    <property type="component" value="Unassembled WGS sequence"/>
</dbReference>
<accession>A0A9D7XD74</accession>
<gene>
    <name evidence="2" type="ORF">IPO85_02195</name>
</gene>
<keyword evidence="1" id="KW-0812">Transmembrane</keyword>
<name>A0A9D7XD74_9BACT</name>